<comment type="caution">
    <text evidence="1">The sequence shown here is derived from an EMBL/GenBank/DDBJ whole genome shotgun (WGS) entry which is preliminary data.</text>
</comment>
<name>A0ABC8M2H0_ERUVS</name>
<dbReference type="InterPro" id="IPR029058">
    <property type="entry name" value="AB_hydrolase_fold"/>
</dbReference>
<evidence type="ECO:0000313" key="2">
    <source>
        <dbReference type="Proteomes" id="UP001642260"/>
    </source>
</evidence>
<dbReference type="EMBL" id="CAKOAT010896264">
    <property type="protein sequence ID" value="CAH8390407.1"/>
    <property type="molecule type" value="Genomic_DNA"/>
</dbReference>
<dbReference type="Proteomes" id="UP001642260">
    <property type="component" value="Unassembled WGS sequence"/>
</dbReference>
<organism evidence="1 2">
    <name type="scientific">Eruca vesicaria subsp. sativa</name>
    <name type="common">Garden rocket</name>
    <name type="synonym">Eruca sativa</name>
    <dbReference type="NCBI Taxonomy" id="29727"/>
    <lineage>
        <taxon>Eukaryota</taxon>
        <taxon>Viridiplantae</taxon>
        <taxon>Streptophyta</taxon>
        <taxon>Embryophyta</taxon>
        <taxon>Tracheophyta</taxon>
        <taxon>Spermatophyta</taxon>
        <taxon>Magnoliopsida</taxon>
        <taxon>eudicotyledons</taxon>
        <taxon>Gunneridae</taxon>
        <taxon>Pentapetalae</taxon>
        <taxon>rosids</taxon>
        <taxon>malvids</taxon>
        <taxon>Brassicales</taxon>
        <taxon>Brassicaceae</taxon>
        <taxon>Brassiceae</taxon>
        <taxon>Eruca</taxon>
    </lineage>
</organism>
<evidence type="ECO:0000313" key="1">
    <source>
        <dbReference type="EMBL" id="CAH8390407.1"/>
    </source>
</evidence>
<reference evidence="1 2" key="1">
    <citation type="submission" date="2022-03" db="EMBL/GenBank/DDBJ databases">
        <authorList>
            <person name="Macdonald S."/>
            <person name="Ahmed S."/>
            <person name="Newling K."/>
        </authorList>
    </citation>
    <scope>NUCLEOTIDE SEQUENCE [LARGE SCALE GENOMIC DNA]</scope>
</reference>
<proteinExistence type="predicted"/>
<keyword evidence="2" id="KW-1185">Reference proteome</keyword>
<accession>A0ABC8M2H0</accession>
<dbReference type="SUPFAM" id="SSF53474">
    <property type="entry name" value="alpha/beta-Hydrolases"/>
    <property type="match status" value="1"/>
</dbReference>
<dbReference type="AlphaFoldDB" id="A0ABC8M2H0"/>
<sequence>MTVSSCAVPTTFIYGMNDWMNYQGAVEARKHMKVPCEIIRVPQGGHFVFIDNPSGFHSAVLYACRKHLSEDQDSSHEEQLPDEPINIFQGRYNTNTPPTRLSYHYGNHYNSLVDPHRLTVGGAGLGFSSLTGRHVDGEQMKAAIKAQQEH</sequence>
<protein>
    <submittedName>
        <fullName evidence="1">Uncharacterized protein</fullName>
    </submittedName>
</protein>
<gene>
    <name evidence="1" type="ORF">ERUC_LOCUS42890</name>
</gene>
<dbReference type="Gene3D" id="3.40.50.1820">
    <property type="entry name" value="alpha/beta hydrolase"/>
    <property type="match status" value="1"/>
</dbReference>
<dbReference type="Gene3D" id="3.30.200.90">
    <property type="match status" value="1"/>
</dbReference>